<dbReference type="InterPro" id="IPR010052">
    <property type="entry name" value="T2SS_protein-GspI"/>
</dbReference>
<dbReference type="GO" id="GO:0005886">
    <property type="term" value="C:plasma membrane"/>
    <property type="evidence" value="ECO:0007669"/>
    <property type="project" value="UniProtKB-SubCell"/>
</dbReference>
<dbReference type="NCBIfam" id="TIGR01707">
    <property type="entry name" value="gspI"/>
    <property type="match status" value="1"/>
</dbReference>
<dbReference type="EMBL" id="AP014568">
    <property type="protein sequence ID" value="BAO80247.1"/>
    <property type="molecule type" value="Genomic_DNA"/>
</dbReference>
<dbReference type="Gene3D" id="3.30.1300.30">
    <property type="entry name" value="GSPII I/J protein-like"/>
    <property type="match status" value="1"/>
</dbReference>
<keyword evidence="5" id="KW-1185">Reference proteome</keyword>
<comment type="subcellular location">
    <subcellularLocation>
        <location evidence="1">Cell inner membrane</location>
        <topology evidence="1">Single-pass membrane protein</topology>
    </subcellularLocation>
</comment>
<dbReference type="GO" id="GO:0015628">
    <property type="term" value="P:protein secretion by the type II secretion system"/>
    <property type="evidence" value="ECO:0007669"/>
    <property type="project" value="UniProtKB-UniRule"/>
</dbReference>
<dbReference type="AlphaFoldDB" id="A0A060NGW2"/>
<protein>
    <recommendedName>
        <fullName evidence="1">Type II secretion system protein I</fullName>
        <shortName evidence="1">T2SS minor pseudopilin I</shortName>
    </recommendedName>
</protein>
<accession>A0A060NGW2</accession>
<keyword evidence="1" id="KW-0472">Membrane</keyword>
<feature type="domain" description="Type II secretion system protein GspI C-terminal" evidence="3">
    <location>
        <begin position="31"/>
        <end position="107"/>
    </location>
</feature>
<keyword evidence="1" id="KW-0997">Cell inner membrane</keyword>
<dbReference type="STRING" id="1458425.SRAA_0393"/>
<feature type="chain" id="PRO_5001587793" description="Type II secretion system protein I" evidence="2">
    <location>
        <begin position="21"/>
        <end position="114"/>
    </location>
</feature>
<dbReference type="SUPFAM" id="SSF54523">
    <property type="entry name" value="Pili subunits"/>
    <property type="match status" value="1"/>
</dbReference>
<reference evidence="4 5" key="1">
    <citation type="journal article" date="2014" name="Nat. Commun.">
        <title>Physiological and genomic features of highly alkaliphilic hydrogen-utilizing Betaproteobacteria from a continental serpentinizing site.</title>
        <authorList>
            <person name="Suzuki S."/>
            <person name="Kuenen J.G."/>
            <person name="Schipper K."/>
            <person name="van der Velde S."/>
            <person name="Ishii S."/>
            <person name="Wu A."/>
            <person name="Sorokin D.Y."/>
            <person name="Tenney A."/>
            <person name="Meng X.Y."/>
            <person name="Morrill P.L."/>
            <person name="Kamagata Y."/>
            <person name="Muyzer G."/>
            <person name="Nealson K.H."/>
        </authorList>
    </citation>
    <scope>NUCLEOTIDE SEQUENCE [LARGE SCALE GENOMIC DNA]</scope>
    <source>
        <strain evidence="4 5">A1</strain>
    </source>
</reference>
<dbReference type="GO" id="GO:0015627">
    <property type="term" value="C:type II protein secretion system complex"/>
    <property type="evidence" value="ECO:0007669"/>
    <property type="project" value="UniProtKB-UniRule"/>
</dbReference>
<comment type="subunit">
    <text evidence="1">Type II secretion is composed of four main components: the outer membrane complex, the inner membrane complex, the cytoplasmic secretion ATPase and the periplasm-spanning pseudopilus.</text>
</comment>
<organism evidence="4 5">
    <name type="scientific">Serpentinimonas raichei</name>
    <dbReference type="NCBI Taxonomy" id="1458425"/>
    <lineage>
        <taxon>Bacteria</taxon>
        <taxon>Pseudomonadati</taxon>
        <taxon>Pseudomonadota</taxon>
        <taxon>Betaproteobacteria</taxon>
        <taxon>Burkholderiales</taxon>
        <taxon>Comamonadaceae</taxon>
        <taxon>Serpentinimonas</taxon>
    </lineage>
</organism>
<evidence type="ECO:0000313" key="4">
    <source>
        <dbReference type="EMBL" id="BAO80247.1"/>
    </source>
</evidence>
<evidence type="ECO:0000313" key="5">
    <source>
        <dbReference type="Proteomes" id="UP000067461"/>
    </source>
</evidence>
<evidence type="ECO:0000256" key="1">
    <source>
        <dbReference type="RuleBase" id="RU368030"/>
    </source>
</evidence>
<dbReference type="Proteomes" id="UP000067461">
    <property type="component" value="Chromosome"/>
</dbReference>
<comment type="function">
    <text evidence="1">Component of the type II secretion system required for the energy-dependent secretion of extracellular factors such as proteases and toxins from the periplasm.</text>
</comment>
<gene>
    <name evidence="4" type="ORF">SRAA_0393</name>
</gene>
<evidence type="ECO:0000259" key="3">
    <source>
        <dbReference type="Pfam" id="PF02501"/>
    </source>
</evidence>
<keyword evidence="1" id="KW-1003">Cell membrane</keyword>
<dbReference type="InterPro" id="IPR045584">
    <property type="entry name" value="Pilin-like"/>
</dbReference>
<comment type="similarity">
    <text evidence="1">Belongs to the GSP I family.</text>
</comment>
<comment type="PTM">
    <text evidence="1">Cleaved by prepilin peptidase.</text>
</comment>
<keyword evidence="1" id="KW-0488">Methylation</keyword>
<feature type="signal peptide" evidence="2">
    <location>
        <begin position="1"/>
        <end position="20"/>
    </location>
</feature>
<dbReference type="KEGG" id="cbaa:SRAA_0393"/>
<sequence length="114" mass="12174">MLVALAIVAISLTAGLQASAALTRLAERQSQQWLAQLCADNALVNLRLQPQFPAVGRSSQTCEQGGRVFEVTLDVSPTLNPSFRRVRAEVQGPSSTPEAAPVQLLSLLTVIGRH</sequence>
<dbReference type="Pfam" id="PF02501">
    <property type="entry name" value="T2SSI"/>
    <property type="match status" value="1"/>
</dbReference>
<keyword evidence="2" id="KW-0732">Signal</keyword>
<name>A0A060NGW2_9BURK</name>
<evidence type="ECO:0000256" key="2">
    <source>
        <dbReference type="SAM" id="SignalP"/>
    </source>
</evidence>
<dbReference type="InterPro" id="IPR003413">
    <property type="entry name" value="T2SS_GspI_C"/>
</dbReference>
<proteinExistence type="inferred from homology"/>
<dbReference type="HOGENOM" id="CLU_121289_2_1_4"/>